<evidence type="ECO:0000256" key="1">
    <source>
        <dbReference type="SAM" id="Phobius"/>
    </source>
</evidence>
<evidence type="ECO:0000313" key="3">
    <source>
        <dbReference type="Proteomes" id="UP001272137"/>
    </source>
</evidence>
<feature type="transmembrane region" description="Helical" evidence="1">
    <location>
        <begin position="6"/>
        <end position="30"/>
    </location>
</feature>
<organism evidence="2 3">
    <name type="scientific">Burkholderia thailandensis</name>
    <dbReference type="NCBI Taxonomy" id="57975"/>
    <lineage>
        <taxon>Bacteria</taxon>
        <taxon>Pseudomonadati</taxon>
        <taxon>Pseudomonadota</taxon>
        <taxon>Betaproteobacteria</taxon>
        <taxon>Burkholderiales</taxon>
        <taxon>Burkholderiaceae</taxon>
        <taxon>Burkholderia</taxon>
        <taxon>pseudomallei group</taxon>
    </lineage>
</organism>
<keyword evidence="1" id="KW-0472">Membrane</keyword>
<evidence type="ECO:0000313" key="2">
    <source>
        <dbReference type="EMBL" id="MDW9254114.1"/>
    </source>
</evidence>
<reference evidence="2" key="1">
    <citation type="submission" date="2018-08" db="EMBL/GenBank/DDBJ databases">
        <title>Identification of Burkholderia cepacia strains that express a Burkholderia pseudomallei-like capsular polysaccharide.</title>
        <authorList>
            <person name="Burtnick M.N."/>
            <person name="Vongsouvath M."/>
            <person name="Newton P."/>
            <person name="Wuthiekanun V."/>
            <person name="Limmathurotsakul D."/>
            <person name="Brett P.J."/>
            <person name="Chantratita N."/>
            <person name="Dance D.A."/>
        </authorList>
    </citation>
    <scope>NUCLEOTIDE SEQUENCE</scope>
    <source>
        <strain evidence="2">SBXCC001</strain>
    </source>
</reference>
<dbReference type="EMBL" id="QXCT01000002">
    <property type="protein sequence ID" value="MDW9254114.1"/>
    <property type="molecule type" value="Genomic_DNA"/>
</dbReference>
<dbReference type="AlphaFoldDB" id="A0AAW9CU52"/>
<keyword evidence="1" id="KW-1133">Transmembrane helix</keyword>
<accession>A0AAW9CU52</accession>
<dbReference type="RefSeq" id="WP_009889367.1">
    <property type="nucleotide sequence ID" value="NZ_CP008914.2"/>
</dbReference>
<protein>
    <submittedName>
        <fullName evidence="2">Membrane protein</fullName>
    </submittedName>
</protein>
<comment type="caution">
    <text evidence="2">The sequence shown here is derived from an EMBL/GenBank/DDBJ whole genome shotgun (WGS) entry which is preliminary data.</text>
</comment>
<keyword evidence="1" id="KW-0812">Transmembrane</keyword>
<sequence length="40" mass="4254">MNMNRFVSAGIALIEGGLIALALAVAVYVIRWATFAVEAM</sequence>
<gene>
    <name evidence="2" type="ORF">C7S16_1938</name>
</gene>
<proteinExistence type="predicted"/>
<dbReference type="Proteomes" id="UP001272137">
    <property type="component" value="Unassembled WGS sequence"/>
</dbReference>
<name>A0AAW9CU52_BURTH</name>